<dbReference type="PROSITE" id="PS50943">
    <property type="entry name" value="HTH_CROC1"/>
    <property type="match status" value="1"/>
</dbReference>
<evidence type="ECO:0000313" key="2">
    <source>
        <dbReference type="EMBL" id="GMK47531.1"/>
    </source>
</evidence>
<comment type="caution">
    <text evidence="2">The sequence shown here is derived from an EMBL/GenBank/DDBJ whole genome shotgun (WGS) entry which is preliminary data.</text>
</comment>
<accession>A0ABQ6NR14</accession>
<dbReference type="CDD" id="cd00093">
    <property type="entry name" value="HTH_XRE"/>
    <property type="match status" value="1"/>
</dbReference>
<proteinExistence type="predicted"/>
<dbReference type="InterPro" id="IPR010982">
    <property type="entry name" value="Lambda_DNA-bd_dom_sf"/>
</dbReference>
<keyword evidence="3" id="KW-1185">Reference proteome</keyword>
<name>A0ABQ6NR14_9BACL</name>
<dbReference type="Pfam" id="PF01381">
    <property type="entry name" value="HTH_3"/>
    <property type="match status" value="1"/>
</dbReference>
<evidence type="ECO:0000259" key="1">
    <source>
        <dbReference type="PROSITE" id="PS50943"/>
    </source>
</evidence>
<reference evidence="2 3" key="1">
    <citation type="submission" date="2023-05" db="EMBL/GenBank/DDBJ databases">
        <title>Draft genome of Paenibacillus sp. CCS26.</title>
        <authorList>
            <person name="Akita H."/>
            <person name="Shinto Y."/>
            <person name="Kimura Z."/>
        </authorList>
    </citation>
    <scope>NUCLEOTIDE SEQUENCE [LARGE SCALE GENOMIC DNA]</scope>
    <source>
        <strain evidence="2 3">CCS26</strain>
    </source>
</reference>
<dbReference type="Proteomes" id="UP001285921">
    <property type="component" value="Unassembled WGS sequence"/>
</dbReference>
<dbReference type="EMBL" id="BTCL01000020">
    <property type="protein sequence ID" value="GMK47531.1"/>
    <property type="molecule type" value="Genomic_DNA"/>
</dbReference>
<evidence type="ECO:0000313" key="3">
    <source>
        <dbReference type="Proteomes" id="UP001285921"/>
    </source>
</evidence>
<dbReference type="InterPro" id="IPR001387">
    <property type="entry name" value="Cro/C1-type_HTH"/>
</dbReference>
<gene>
    <name evidence="2" type="ORF">PghCCS26_46610</name>
</gene>
<sequence length="55" mass="6380">MTQTDFAKRMNISNTMVSKIINNEKIFSLVRCKQAAVILDCKIDDLYEWIIGDEL</sequence>
<feature type="domain" description="HTH cro/C1-type" evidence="1">
    <location>
        <begin position="1"/>
        <end position="46"/>
    </location>
</feature>
<dbReference type="Gene3D" id="1.10.260.40">
    <property type="entry name" value="lambda repressor-like DNA-binding domains"/>
    <property type="match status" value="1"/>
</dbReference>
<dbReference type="SUPFAM" id="SSF47413">
    <property type="entry name" value="lambda repressor-like DNA-binding domains"/>
    <property type="match status" value="1"/>
</dbReference>
<protein>
    <recommendedName>
        <fullName evidence="1">HTH cro/C1-type domain-containing protein</fullName>
    </recommendedName>
</protein>
<organism evidence="2 3">
    <name type="scientific">Paenibacillus glycanilyticus</name>
    <dbReference type="NCBI Taxonomy" id="126569"/>
    <lineage>
        <taxon>Bacteria</taxon>
        <taxon>Bacillati</taxon>
        <taxon>Bacillota</taxon>
        <taxon>Bacilli</taxon>
        <taxon>Bacillales</taxon>
        <taxon>Paenibacillaceae</taxon>
        <taxon>Paenibacillus</taxon>
    </lineage>
</organism>